<dbReference type="Proteomes" id="UP000005536">
    <property type="component" value="Unassembled WGS sequence"/>
</dbReference>
<protein>
    <submittedName>
        <fullName evidence="1">Uncharacterized protein</fullName>
    </submittedName>
</protein>
<gene>
    <name evidence="1" type="ORF">NEIELOOT_00132</name>
</gene>
<evidence type="ECO:0000313" key="1">
    <source>
        <dbReference type="EMBL" id="EFE51174.1"/>
    </source>
</evidence>
<reference evidence="1 2" key="1">
    <citation type="submission" date="2010-02" db="EMBL/GenBank/DDBJ databases">
        <authorList>
            <person name="Weinstock G."/>
            <person name="Sodergren E."/>
            <person name="Clifton S."/>
            <person name="Fulton L."/>
            <person name="Fulton B."/>
            <person name="Courtney L."/>
            <person name="Fronick C."/>
            <person name="Harrison M."/>
            <person name="Strong C."/>
            <person name="Farmer C."/>
            <person name="Delahaunty K."/>
            <person name="Markovic C."/>
            <person name="Hall O."/>
            <person name="Minx P."/>
            <person name="Tomlinson C."/>
            <person name="Mitreva M."/>
            <person name="Nelson J."/>
            <person name="Hou S."/>
            <person name="Wollam A."/>
            <person name="Pepin K.H."/>
            <person name="Johnson M."/>
            <person name="Bhonagiri V."/>
            <person name="Zhang X."/>
            <person name="Suruliraj S."/>
            <person name="Warren W."/>
            <person name="Chinwalla A."/>
            <person name="Mardis E.R."/>
            <person name="Wilson R.K."/>
        </authorList>
    </citation>
    <scope>NUCLEOTIDE SEQUENCE [LARGE SCALE GENOMIC DNA]</scope>
    <source>
        <strain evidence="1 2">ATCC 29315</strain>
    </source>
</reference>
<sequence>MKTRRHPNSVAIRAAKAAGRLCSIPARCGRPSETRKTGFQTAFSLRPPIPATMLSFSTPIPSLCAACFPSCRSPCFPSDSLP</sequence>
<dbReference type="EMBL" id="ADBF01000002">
    <property type="protein sequence ID" value="EFE51174.1"/>
    <property type="molecule type" value="Genomic_DNA"/>
</dbReference>
<comment type="caution">
    <text evidence="1">The sequence shown here is derived from an EMBL/GenBank/DDBJ whole genome shotgun (WGS) entry which is preliminary data.</text>
</comment>
<organism evidence="1 2">
    <name type="scientific">Neisseria elongata subsp. glycolytica ATCC 29315</name>
    <dbReference type="NCBI Taxonomy" id="546263"/>
    <lineage>
        <taxon>Bacteria</taxon>
        <taxon>Pseudomonadati</taxon>
        <taxon>Pseudomonadota</taxon>
        <taxon>Betaproteobacteria</taxon>
        <taxon>Neisseriales</taxon>
        <taxon>Neisseriaceae</taxon>
        <taxon>Neisseria</taxon>
    </lineage>
</organism>
<accession>D4DM71</accession>
<dbReference type="AlphaFoldDB" id="D4DM71"/>
<proteinExistence type="predicted"/>
<evidence type="ECO:0000313" key="2">
    <source>
        <dbReference type="Proteomes" id="UP000005536"/>
    </source>
</evidence>
<name>D4DM71_NEIEG</name>